<sequence length="306" mass="34330">MARIPNYSGARRKTCLKKSRSSTPPALSFYTERVVAFPERYASVVSDNLLPEFKQAVVGAKTTSSNNSACSMVSPESASTNIPLNLTHKNEYSATTTKPVTPLTLKSLNDGDSKLPARPSLSDNTDFDVRSIGNSDEGSSRSSISDDFLSTDGKEIYDVFGSESVPYKPLSYNSRRSICRYIGMDFKVDWMQIIGFEVEHSDKFAAIKNWTDDNWACHLDLLTDTGMGTEMELYAFAAMFSIDVWVFHKKEWLCYRPKFLAIGNECEEINIRDYCVGAKEGVYLMCENYLFSPVLTPSVRTKIFVL</sequence>
<dbReference type="RefSeq" id="XP_003143326.1">
    <property type="nucleotide sequence ID" value="XM_003143278.1"/>
</dbReference>
<feature type="region of interest" description="Disordered" evidence="1">
    <location>
        <begin position="103"/>
        <end position="146"/>
    </location>
</feature>
<proteinExistence type="predicted"/>
<reference evidence="2" key="1">
    <citation type="submission" date="2012-04" db="EMBL/GenBank/DDBJ databases">
        <title>The Genome Sequence of Loa loa.</title>
        <authorList>
            <consortium name="The Broad Institute Genome Sequencing Platform"/>
            <consortium name="Broad Institute Genome Sequencing Center for Infectious Disease"/>
            <person name="Nutman T.B."/>
            <person name="Fink D.L."/>
            <person name="Russ C."/>
            <person name="Young S."/>
            <person name="Zeng Q."/>
            <person name="Gargeya S."/>
            <person name="Alvarado L."/>
            <person name="Berlin A."/>
            <person name="Chapman S.B."/>
            <person name="Chen Z."/>
            <person name="Freedman E."/>
            <person name="Gellesch M."/>
            <person name="Goldberg J."/>
            <person name="Griggs A."/>
            <person name="Gujja S."/>
            <person name="Heilman E.R."/>
            <person name="Heiman D."/>
            <person name="Howarth C."/>
            <person name="Mehta T."/>
            <person name="Neiman D."/>
            <person name="Pearson M."/>
            <person name="Roberts A."/>
            <person name="Saif S."/>
            <person name="Shea T."/>
            <person name="Shenoy N."/>
            <person name="Sisk P."/>
            <person name="Stolte C."/>
            <person name="Sykes S."/>
            <person name="White J."/>
            <person name="Yandava C."/>
            <person name="Haas B."/>
            <person name="Henn M.R."/>
            <person name="Nusbaum C."/>
            <person name="Birren B."/>
        </authorList>
    </citation>
    <scope>NUCLEOTIDE SEQUENCE [LARGE SCALE GENOMIC DNA]</scope>
</reference>
<feature type="compositionally biased region" description="Basic residues" evidence="1">
    <location>
        <begin position="10"/>
        <end position="20"/>
    </location>
</feature>
<protein>
    <submittedName>
        <fullName evidence="2">Uncharacterized protein</fullName>
    </submittedName>
</protein>
<dbReference type="InParanoid" id="A0A1S0TV90"/>
<dbReference type="AlphaFoldDB" id="A0A1S0TV90"/>
<accession>A0A1S0TV90</accession>
<evidence type="ECO:0000256" key="1">
    <source>
        <dbReference type="SAM" id="MobiDB-lite"/>
    </source>
</evidence>
<name>A0A1S0TV90_LOALO</name>
<feature type="region of interest" description="Disordered" evidence="1">
    <location>
        <begin position="1"/>
        <end position="23"/>
    </location>
</feature>
<dbReference type="KEGG" id="loa:LOAG_07745"/>
<dbReference type="EMBL" id="JH712413">
    <property type="protein sequence ID" value="EFO20745.1"/>
    <property type="molecule type" value="Genomic_DNA"/>
</dbReference>
<dbReference type="CTD" id="9945167"/>
<evidence type="ECO:0000313" key="2">
    <source>
        <dbReference type="EMBL" id="EFO20745.1"/>
    </source>
</evidence>
<feature type="compositionally biased region" description="Low complexity" evidence="1">
    <location>
        <begin position="131"/>
        <end position="146"/>
    </location>
</feature>
<gene>
    <name evidence="2" type="ORF">LOAG_07745</name>
</gene>
<organism evidence="2">
    <name type="scientific">Loa loa</name>
    <name type="common">Eye worm</name>
    <name type="synonym">Filaria loa</name>
    <dbReference type="NCBI Taxonomy" id="7209"/>
    <lineage>
        <taxon>Eukaryota</taxon>
        <taxon>Metazoa</taxon>
        <taxon>Ecdysozoa</taxon>
        <taxon>Nematoda</taxon>
        <taxon>Chromadorea</taxon>
        <taxon>Rhabditida</taxon>
        <taxon>Spirurina</taxon>
        <taxon>Spiruromorpha</taxon>
        <taxon>Filarioidea</taxon>
        <taxon>Onchocercidae</taxon>
        <taxon>Loa</taxon>
    </lineage>
</organism>
<dbReference type="GeneID" id="9945167"/>